<gene>
    <name evidence="1" type="ORF">NX778_16135</name>
</gene>
<reference evidence="1 2" key="1">
    <citation type="submission" date="2022-08" db="EMBL/GenBank/DDBJ databases">
        <title>Reclassification of Massilia species as members of the genera Telluria, Duganella, Pseudoduganella, Mokoshia gen. nov. and Zemynaea gen. nov. using orthogonal and non-orthogonal genome-based approaches.</title>
        <authorList>
            <person name="Bowman J.P."/>
        </authorList>
    </citation>
    <scope>NUCLEOTIDE SEQUENCE [LARGE SCALE GENOMIC DNA]</scope>
    <source>
        <strain evidence="1 2">JCM 31606</strain>
    </source>
</reference>
<sequence length="96" mass="11004">MTFNSLPLHDAVLAAIYISWEEARCDLWLRPVDLPPHLLVFEGFMNIELPRRESWGPSSSVNSLAQPHEGLFEIELQSGDTIRIDAARWAFRPEET</sequence>
<evidence type="ECO:0008006" key="3">
    <source>
        <dbReference type="Google" id="ProtNLM"/>
    </source>
</evidence>
<evidence type="ECO:0000313" key="1">
    <source>
        <dbReference type="EMBL" id="MCS0659599.1"/>
    </source>
</evidence>
<keyword evidence="2" id="KW-1185">Reference proteome</keyword>
<evidence type="ECO:0000313" key="2">
    <source>
        <dbReference type="Proteomes" id="UP001204621"/>
    </source>
</evidence>
<dbReference type="EMBL" id="JANUGU010000005">
    <property type="protein sequence ID" value="MCS0659599.1"/>
    <property type="molecule type" value="Genomic_DNA"/>
</dbReference>
<comment type="caution">
    <text evidence="1">The sequence shown here is derived from an EMBL/GenBank/DDBJ whole genome shotgun (WGS) entry which is preliminary data.</text>
</comment>
<name>A0ABT2D0E0_9BURK</name>
<dbReference type="RefSeq" id="WP_258812786.1">
    <property type="nucleotide sequence ID" value="NZ_JANUGU010000005.1"/>
</dbReference>
<dbReference type="Proteomes" id="UP001204621">
    <property type="component" value="Unassembled WGS sequence"/>
</dbReference>
<organism evidence="1 2">
    <name type="scientific">Massilia terrae</name>
    <dbReference type="NCBI Taxonomy" id="1811224"/>
    <lineage>
        <taxon>Bacteria</taxon>
        <taxon>Pseudomonadati</taxon>
        <taxon>Pseudomonadota</taxon>
        <taxon>Betaproteobacteria</taxon>
        <taxon>Burkholderiales</taxon>
        <taxon>Oxalobacteraceae</taxon>
        <taxon>Telluria group</taxon>
        <taxon>Massilia</taxon>
    </lineage>
</organism>
<protein>
    <recommendedName>
        <fullName evidence="3">AraC family transcriptional regulator</fullName>
    </recommendedName>
</protein>
<proteinExistence type="predicted"/>
<accession>A0ABT2D0E0</accession>